<dbReference type="Proteomes" id="UP000664859">
    <property type="component" value="Unassembled WGS sequence"/>
</dbReference>
<protein>
    <recommendedName>
        <fullName evidence="4">Serine aminopeptidase S33 domain-containing protein</fullName>
    </recommendedName>
</protein>
<dbReference type="Gene3D" id="3.40.50.1820">
    <property type="entry name" value="alpha/beta hydrolase"/>
    <property type="match status" value="1"/>
</dbReference>
<sequence length="711" mass="74207">MAHEAGASLGWGSLAVELPLLFSTTAAWEPSQLQLAALLSLCCLVAFYSLRYYSDAQGKRVAAAGPEVSSSEVKTPFASLSERTESFKAAFQSALNYPWAMIENPVSFAFVESEQNRTLVEAVKACGAYAPTPWVVSSIGGHIQSAMFAMWCPPKVWRQTGKMTCKKDLVKVRMHVCLQEGVCMYACKTDLVESSRDGGAFGVVWWDASAAGAPLPSTAPVVIMLPGVVGKPDNIYLKRMALHLAHRYGWRTVVKGWRGLGTELTTPRPETWDDTALQDLLDVIAYVRGTIGPGVPMFGVGFSFGGALLTTAVGTVPRAVHTLSAVVSVSGLFDFGSMLKHVETQWGWLYDAMNAKVTVANYKRFKVLDVVCTPARSADTAATSAAHAAATEGFSVDAAAAVALPEEQRRRQQQQQRADAAAAAANTVAAAADDTSHTVLASGTVTPAGGDVGSNAATAAGEQDAAAAVAAAVAAAAAPAAKLQSDGSSDDDAASEVEEVVTISSLGDIGGNGSAAYSSSSSRSAGPTVTVIGDGGSGGGAAVAVKTIPALEESELAAIKGHRDFHSIFTVPFSGDASVDDYIVRVERMHAIGRARVNVPVLALLAEVRVRVRISVRVGVRVARARVNVPVLALLAEVRVRVRICVSVRVRVGRTRVNVPVLALLAEVSARAALTLTAVTAVTVAVGRARVNVPVLALLAEVSAQPQPEPP</sequence>
<organism evidence="2 3">
    <name type="scientific">Tribonema minus</name>
    <dbReference type="NCBI Taxonomy" id="303371"/>
    <lineage>
        <taxon>Eukaryota</taxon>
        <taxon>Sar</taxon>
        <taxon>Stramenopiles</taxon>
        <taxon>Ochrophyta</taxon>
        <taxon>PX clade</taxon>
        <taxon>Xanthophyceae</taxon>
        <taxon>Tribonematales</taxon>
        <taxon>Tribonemataceae</taxon>
        <taxon>Tribonema</taxon>
    </lineage>
</organism>
<reference evidence="2" key="1">
    <citation type="submission" date="2021-02" db="EMBL/GenBank/DDBJ databases">
        <title>First Annotated Genome of the Yellow-green Alga Tribonema minus.</title>
        <authorList>
            <person name="Mahan K.M."/>
        </authorList>
    </citation>
    <scope>NUCLEOTIDE SEQUENCE</scope>
    <source>
        <strain evidence="2">UTEX B ZZ1240</strain>
    </source>
</reference>
<proteinExistence type="inferred from homology"/>
<evidence type="ECO:0000256" key="1">
    <source>
        <dbReference type="ARBA" id="ARBA00010884"/>
    </source>
</evidence>
<evidence type="ECO:0000313" key="3">
    <source>
        <dbReference type="Proteomes" id="UP000664859"/>
    </source>
</evidence>
<dbReference type="InterPro" id="IPR029058">
    <property type="entry name" value="AB_hydrolase_fold"/>
</dbReference>
<dbReference type="InterPro" id="IPR050960">
    <property type="entry name" value="AB_hydrolase_4_sf"/>
</dbReference>
<dbReference type="AlphaFoldDB" id="A0A835YXD5"/>
<gene>
    <name evidence="2" type="ORF">JKP88DRAFT_317537</name>
</gene>
<name>A0A835YXD5_9STRA</name>
<keyword evidence="3" id="KW-1185">Reference proteome</keyword>
<dbReference type="GO" id="GO:0047372">
    <property type="term" value="F:monoacylglycerol lipase activity"/>
    <property type="evidence" value="ECO:0007669"/>
    <property type="project" value="TreeGrafter"/>
</dbReference>
<comment type="caution">
    <text evidence="2">The sequence shown here is derived from an EMBL/GenBank/DDBJ whole genome shotgun (WGS) entry which is preliminary data.</text>
</comment>
<dbReference type="OrthoDB" id="437070at2759"/>
<evidence type="ECO:0008006" key="4">
    <source>
        <dbReference type="Google" id="ProtNLM"/>
    </source>
</evidence>
<accession>A0A835YXD5</accession>
<evidence type="ECO:0000313" key="2">
    <source>
        <dbReference type="EMBL" id="KAG5183196.1"/>
    </source>
</evidence>
<dbReference type="EMBL" id="JAFCMP010000223">
    <property type="protein sequence ID" value="KAG5183196.1"/>
    <property type="molecule type" value="Genomic_DNA"/>
</dbReference>
<comment type="similarity">
    <text evidence="1">Belongs to the AB hydrolase superfamily. AB hydrolase 4 family.</text>
</comment>
<dbReference type="PANTHER" id="PTHR10794:SF63">
    <property type="entry name" value="ALPHA_BETA HYDROLASE 1, ISOFORM A"/>
    <property type="match status" value="1"/>
</dbReference>
<dbReference type="PANTHER" id="PTHR10794">
    <property type="entry name" value="ABHYDROLASE DOMAIN-CONTAINING PROTEIN"/>
    <property type="match status" value="1"/>
</dbReference>
<dbReference type="GO" id="GO:0034338">
    <property type="term" value="F:short-chain carboxylesterase activity"/>
    <property type="evidence" value="ECO:0007669"/>
    <property type="project" value="TreeGrafter"/>
</dbReference>
<dbReference type="SUPFAM" id="SSF53474">
    <property type="entry name" value="alpha/beta-Hydrolases"/>
    <property type="match status" value="1"/>
</dbReference>